<evidence type="ECO:0000256" key="1">
    <source>
        <dbReference type="SAM" id="MobiDB-lite"/>
    </source>
</evidence>
<dbReference type="Pfam" id="PF13683">
    <property type="entry name" value="rve_3"/>
    <property type="match status" value="1"/>
</dbReference>
<dbReference type="SUPFAM" id="SSF46689">
    <property type="entry name" value="Homeodomain-like"/>
    <property type="match status" value="1"/>
</dbReference>
<dbReference type="PROSITE" id="PS50994">
    <property type="entry name" value="INTEGRASE"/>
    <property type="match status" value="1"/>
</dbReference>
<comment type="caution">
    <text evidence="3">The sequence shown here is derived from an EMBL/GenBank/DDBJ whole genome shotgun (WGS) entry which is preliminary data.</text>
</comment>
<evidence type="ECO:0000313" key="3">
    <source>
        <dbReference type="EMBL" id="MFC5828464.1"/>
    </source>
</evidence>
<dbReference type="Gene3D" id="3.30.420.10">
    <property type="entry name" value="Ribonuclease H-like superfamily/Ribonuclease H"/>
    <property type="match status" value="1"/>
</dbReference>
<accession>A0ABW1CTW0</accession>
<proteinExistence type="predicted"/>
<evidence type="ECO:0000259" key="2">
    <source>
        <dbReference type="PROSITE" id="PS50994"/>
    </source>
</evidence>
<dbReference type="InterPro" id="IPR012337">
    <property type="entry name" value="RNaseH-like_sf"/>
</dbReference>
<keyword evidence="4" id="KW-1185">Reference proteome</keyword>
<gene>
    <name evidence="3" type="ORF">ACFPZ3_31750</name>
</gene>
<reference evidence="4" key="1">
    <citation type="journal article" date="2019" name="Int. J. Syst. Evol. Microbiol.">
        <title>The Global Catalogue of Microorganisms (GCM) 10K type strain sequencing project: providing services to taxonomists for standard genome sequencing and annotation.</title>
        <authorList>
            <consortium name="The Broad Institute Genomics Platform"/>
            <consortium name="The Broad Institute Genome Sequencing Center for Infectious Disease"/>
            <person name="Wu L."/>
            <person name="Ma J."/>
        </authorList>
    </citation>
    <scope>NUCLEOTIDE SEQUENCE [LARGE SCALE GENOMIC DNA]</scope>
    <source>
        <strain evidence="4">CCUG 53903</strain>
    </source>
</reference>
<dbReference type="InterPro" id="IPR009057">
    <property type="entry name" value="Homeodomain-like_sf"/>
</dbReference>
<evidence type="ECO:0000313" key="4">
    <source>
        <dbReference type="Proteomes" id="UP001596058"/>
    </source>
</evidence>
<feature type="compositionally biased region" description="Basic residues" evidence="1">
    <location>
        <begin position="316"/>
        <end position="341"/>
    </location>
</feature>
<protein>
    <submittedName>
        <fullName evidence="3">Integrase core domain-containing protein</fullName>
    </submittedName>
</protein>
<name>A0ABW1CTW0_9ACTN</name>
<dbReference type="InterPro" id="IPR001584">
    <property type="entry name" value="Integrase_cat-core"/>
</dbReference>
<dbReference type="EMBL" id="JBHSPA010000037">
    <property type="protein sequence ID" value="MFC5828464.1"/>
    <property type="molecule type" value="Genomic_DNA"/>
</dbReference>
<sequence length="356" mass="41351">MFLSLVYRLMRTLSGLLTVLVRADLHKDAELLALRHENQVLRRQLGGRPRWDHADRLWLAALARLIPRHRWAEVVHVTPATILRWHRNLVARKWTFTDRRRPGRPGTRQPVKTLIVRMAQENPTWGHRRIQGELARLGYNIAASTVWEILHAAGIAPAPRRAGPTWRQFLTAQAHAFIACDFLVVETVLLKRLYVLVFIEHGTRRLHLAGVTAHPSGAWTVQQARNLVMELGDRIARLRFVIHDRDPLFTSAFREVFEGEGLRIITTLPRTPRMNAICERVIGTVRRELLDRTLILNERHLALVLHQYLIHYNGHRRAARPAHDRPRRPTTRPPKTRRHRNDQRIPPCRLMGAQTT</sequence>
<feature type="region of interest" description="Disordered" evidence="1">
    <location>
        <begin position="316"/>
        <end position="356"/>
    </location>
</feature>
<dbReference type="Proteomes" id="UP001596058">
    <property type="component" value="Unassembled WGS sequence"/>
</dbReference>
<dbReference type="SUPFAM" id="SSF53098">
    <property type="entry name" value="Ribonuclease H-like"/>
    <property type="match status" value="1"/>
</dbReference>
<feature type="domain" description="Integrase catalytic" evidence="2">
    <location>
        <begin position="160"/>
        <end position="342"/>
    </location>
</feature>
<dbReference type="InterPro" id="IPR036397">
    <property type="entry name" value="RNaseH_sf"/>
</dbReference>
<dbReference type="RefSeq" id="WP_379517966.1">
    <property type="nucleotide sequence ID" value="NZ_JBHSPA010000037.1"/>
</dbReference>
<organism evidence="3 4">
    <name type="scientific">Nonomuraea insulae</name>
    <dbReference type="NCBI Taxonomy" id="1616787"/>
    <lineage>
        <taxon>Bacteria</taxon>
        <taxon>Bacillati</taxon>
        <taxon>Actinomycetota</taxon>
        <taxon>Actinomycetes</taxon>
        <taxon>Streptosporangiales</taxon>
        <taxon>Streptosporangiaceae</taxon>
        <taxon>Nonomuraea</taxon>
    </lineage>
</organism>